<proteinExistence type="predicted"/>
<gene>
    <name evidence="1" type="ORF">KCTCHS21_33650</name>
</gene>
<dbReference type="Proteomes" id="UP000289856">
    <property type="component" value="Chromosome"/>
</dbReference>
<dbReference type="EMBL" id="AP019400">
    <property type="protein sequence ID" value="BBI33966.1"/>
    <property type="molecule type" value="Genomic_DNA"/>
</dbReference>
<dbReference type="AlphaFoldDB" id="A0A3T1D7A1"/>
<dbReference type="KEGG" id="cohn:KCTCHS21_33650"/>
<evidence type="ECO:0000313" key="2">
    <source>
        <dbReference type="Proteomes" id="UP000289856"/>
    </source>
</evidence>
<sequence length="1115" mass="129250">MANSKAILADIISHIKLEPTILFLGDKFRTDGAEHFIAQRWACAYTTIQDSDLTRLFQAKVKRRVSDVIASQDAKLIQYNHRELSLVRINGLDDTSKDDLEQEEIAQALLETLPDLLETYGRIIINGLDPITDKMFIQQLYMQLAKIKRKKFIYFFGIFEPVGNPYIARLEQNGAAVLVPESVEDILQELEYDEDFSEIIDFEEETGRFAFYSKGATVHMDTELDNQLLLNTEPFAQLLGIQTVEQTDLFPPEQTAQYFQAFLQTSTIGMPKWYGYRENNSFHLKRYFEDALYDKAVLALKSAGDKKRSEKPIMLCGQACSGKSNALGALAYRIFKDGNYSVIYISNSDVLFTEESEKTSEGITVKKRSETFEQLDALLKQMDTKVFNPNPTLIIWDTSCRVRSELNKARDLLNLLRSRGRRVQIVCTAYQRSADNDKREQYTCIDIDILLRENENEKVHNLLVEKAGFRQKDAKNMMKYYSAATSFIGSLYLFQDLHKSLHARLRRENEGHIEDVSNQLANISKDLAEEQLNTVMRQKLVSIMDRLGKTLMLSLPESANDINLDATKDIERTFKRLMCCIAVCTNYKEDMPLPMAIRFLGEFGMETSKVMNIILGNALIREFDSVDGSVLRIRSELEAKMLLNEYDEWNTIDLIISIIKHLSPGSIREQRLIQNLIRLIGPNNRESERSVWKQDKYFSQFMVLVKELRIYREKEDKNTPLLLTEIMLTREICSDRRWEKSEDDRITLLSQIHETAKTEIKRHQSEKMNRFLSNLHVEWAHLSIRLYRSDETLSKEELFKSVKEKMEKVIHYYPEDNYAYAAYLWAGVHYVKSLSDADEKMELLEGFYHYIDLMSYGDKRDENILGELDALADSLNMNEDRFKQSVQEGRSHGIYFRARGLIGSGENSLNFKESLDKNSKSKCKEIIDLMEHADYYPIVLEKAACLHILINAKWLYANSSPIIPLDEENVRTHMNNTMWEQMYDLCMRYLELSVIRPPHIVYLLALCCAQLEDHRGQECDALFEELRRGTSYEKRRLHILCGKEGHPIPFTGRIDGRYDRRHNRGWVNLKHAGFIEPVYFRAELIGRREGDLTERELLTGLNIATSFSGLQACLL</sequence>
<protein>
    <submittedName>
        <fullName evidence="1">Uncharacterized protein</fullName>
    </submittedName>
</protein>
<evidence type="ECO:0000313" key="1">
    <source>
        <dbReference type="EMBL" id="BBI33966.1"/>
    </source>
</evidence>
<dbReference type="RefSeq" id="WP_130610521.1">
    <property type="nucleotide sequence ID" value="NZ_AP019400.1"/>
</dbReference>
<dbReference type="OrthoDB" id="9808735at2"/>
<organism evidence="1 2">
    <name type="scientific">Cohnella abietis</name>
    <dbReference type="NCBI Taxonomy" id="2507935"/>
    <lineage>
        <taxon>Bacteria</taxon>
        <taxon>Bacillati</taxon>
        <taxon>Bacillota</taxon>
        <taxon>Bacilli</taxon>
        <taxon>Bacillales</taxon>
        <taxon>Paenibacillaceae</taxon>
        <taxon>Cohnella</taxon>
    </lineage>
</organism>
<accession>A0A3T1D7A1</accession>
<dbReference type="SUPFAM" id="SSF52540">
    <property type="entry name" value="P-loop containing nucleoside triphosphate hydrolases"/>
    <property type="match status" value="1"/>
</dbReference>
<reference evidence="1 2" key="1">
    <citation type="submission" date="2019-01" db="EMBL/GenBank/DDBJ databases">
        <title>Complete genome sequence of Cohnella hallensis HS21 isolated from Korean fir (Abies koreana) rhizospheric soil.</title>
        <authorList>
            <person name="Jiang L."/>
            <person name="Kang S.W."/>
            <person name="Kim S."/>
            <person name="Jung J."/>
            <person name="Kim C.Y."/>
            <person name="Kim D.H."/>
            <person name="Kim S.W."/>
            <person name="Lee J."/>
        </authorList>
    </citation>
    <scope>NUCLEOTIDE SEQUENCE [LARGE SCALE GENOMIC DNA]</scope>
    <source>
        <strain evidence="1 2">HS21</strain>
    </source>
</reference>
<keyword evidence="2" id="KW-1185">Reference proteome</keyword>
<dbReference type="InterPro" id="IPR027417">
    <property type="entry name" value="P-loop_NTPase"/>
</dbReference>
<name>A0A3T1D7A1_9BACL</name>